<dbReference type="GO" id="GO:0042371">
    <property type="term" value="P:vitamin K biosynthetic process"/>
    <property type="evidence" value="ECO:0007669"/>
    <property type="project" value="TreeGrafter"/>
</dbReference>
<comment type="pathway">
    <text evidence="2">Quinol/quinone metabolism; menaquinone biosynthesis.</text>
</comment>
<keyword evidence="3" id="KW-0474">Menaquinone biosynthesis</keyword>
<comment type="caution">
    <text evidence="9">The sequence shown here is derived from an EMBL/GenBank/DDBJ whole genome shotgun (WGS) entry which is preliminary data.</text>
</comment>
<dbReference type="UniPathway" id="UPA00079"/>
<evidence type="ECO:0000256" key="8">
    <source>
        <dbReference type="SAM" id="Phobius"/>
    </source>
</evidence>
<keyword evidence="7 8" id="KW-0472">Membrane</keyword>
<evidence type="ECO:0000256" key="5">
    <source>
        <dbReference type="ARBA" id="ARBA00022692"/>
    </source>
</evidence>
<dbReference type="Pfam" id="PF01040">
    <property type="entry name" value="UbiA"/>
    <property type="match status" value="1"/>
</dbReference>
<evidence type="ECO:0000256" key="3">
    <source>
        <dbReference type="ARBA" id="ARBA00022428"/>
    </source>
</evidence>
<organism evidence="9 10">
    <name type="scientific">candidate division MSBL1 archaeon SCGC-AAA259I14</name>
    <dbReference type="NCBI Taxonomy" id="1698268"/>
    <lineage>
        <taxon>Archaea</taxon>
        <taxon>Methanobacteriati</taxon>
        <taxon>Methanobacteriota</taxon>
        <taxon>candidate division MSBL1</taxon>
    </lineage>
</organism>
<dbReference type="InterPro" id="IPR026046">
    <property type="entry name" value="UBIAD1"/>
</dbReference>
<keyword evidence="6 8" id="KW-1133">Transmembrane helix</keyword>
<reference evidence="9 10" key="1">
    <citation type="journal article" date="2016" name="Sci. Rep.">
        <title>Metabolic traits of an uncultured archaeal lineage -MSBL1- from brine pools of the Red Sea.</title>
        <authorList>
            <person name="Mwirichia R."/>
            <person name="Alam I."/>
            <person name="Rashid M."/>
            <person name="Vinu M."/>
            <person name="Ba-Alawi W."/>
            <person name="Anthony Kamau A."/>
            <person name="Kamanda Ngugi D."/>
            <person name="Goker M."/>
            <person name="Klenk H.P."/>
            <person name="Bajic V."/>
            <person name="Stingl U."/>
        </authorList>
    </citation>
    <scope>NUCLEOTIDE SEQUENCE [LARGE SCALE GENOMIC DNA]</scope>
    <source>
        <strain evidence="9">SCGC-AAA259I14</strain>
    </source>
</reference>
<evidence type="ECO:0000256" key="1">
    <source>
        <dbReference type="ARBA" id="ARBA00004651"/>
    </source>
</evidence>
<evidence type="ECO:0008006" key="11">
    <source>
        <dbReference type="Google" id="ProtNLM"/>
    </source>
</evidence>
<feature type="transmembrane region" description="Helical" evidence="8">
    <location>
        <begin position="209"/>
        <end position="229"/>
    </location>
</feature>
<evidence type="ECO:0000256" key="2">
    <source>
        <dbReference type="ARBA" id="ARBA00004863"/>
    </source>
</evidence>
<keyword evidence="10" id="KW-1185">Reference proteome</keyword>
<evidence type="ECO:0000256" key="4">
    <source>
        <dbReference type="ARBA" id="ARBA00022679"/>
    </source>
</evidence>
<dbReference type="CDD" id="cd13962">
    <property type="entry name" value="PT_UbiA_UBIAD1"/>
    <property type="match status" value="1"/>
</dbReference>
<dbReference type="PATRIC" id="fig|1698268.3.peg.669"/>
<feature type="transmembrane region" description="Helical" evidence="8">
    <location>
        <begin position="119"/>
        <end position="138"/>
    </location>
</feature>
<dbReference type="GO" id="GO:0009234">
    <property type="term" value="P:menaquinone biosynthetic process"/>
    <property type="evidence" value="ECO:0007669"/>
    <property type="project" value="UniProtKB-UniPathway"/>
</dbReference>
<feature type="transmembrane region" description="Helical" evidence="8">
    <location>
        <begin position="93"/>
        <end position="113"/>
    </location>
</feature>
<dbReference type="GO" id="GO:0005886">
    <property type="term" value="C:plasma membrane"/>
    <property type="evidence" value="ECO:0007669"/>
    <property type="project" value="UniProtKB-SubCell"/>
</dbReference>
<dbReference type="InterPro" id="IPR044878">
    <property type="entry name" value="UbiA_sf"/>
</dbReference>
<accession>A0A133UR01</accession>
<keyword evidence="4" id="KW-0808">Transferase</keyword>
<evidence type="ECO:0000256" key="6">
    <source>
        <dbReference type="ARBA" id="ARBA00022989"/>
    </source>
</evidence>
<dbReference type="PIRSF" id="PIRSF005355">
    <property type="entry name" value="UBIAD1"/>
    <property type="match status" value="1"/>
</dbReference>
<dbReference type="EMBL" id="LHXS01000049">
    <property type="protein sequence ID" value="KXA96682.1"/>
    <property type="molecule type" value="Genomic_DNA"/>
</dbReference>
<sequence length="295" mass="32539">MKPKKWVLETRPQFLLLSPILAILGSSIAWHDGIFRLDYALLAFFALLLDHISVNTLNDYFDYRSGIDLETEKTQFSGGSGLLPSGSLEPTHVLWFGLACFFLAIPIASYLVMTSGWQLLPLILIGGFCVLLYTPFITKLPWPEWAPGAGLGSLPVLGFYFVQASSYPLHVIVASIPSGILVHNLLLLNELPDVEADKKKGRRKTLPIVLGKKKASTIYSVLTIAVYFWITFGAIANLLPSFCLLTWFTFPFALKAIGGAQNYEQRNELLSAMSNNVLVVLLTQLLLAAGYILAT</sequence>
<gene>
    <name evidence="9" type="ORF">AKJ38_02845</name>
</gene>
<dbReference type="Gene3D" id="1.10.357.140">
    <property type="entry name" value="UbiA prenyltransferase"/>
    <property type="match status" value="1"/>
</dbReference>
<proteinExistence type="predicted"/>
<feature type="transmembrane region" description="Helical" evidence="8">
    <location>
        <begin position="275"/>
        <end position="294"/>
    </location>
</feature>
<keyword evidence="5 8" id="KW-0812">Transmembrane</keyword>
<dbReference type="PANTHER" id="PTHR13929:SF0">
    <property type="entry name" value="UBIA PRENYLTRANSFERASE DOMAIN-CONTAINING PROTEIN 1"/>
    <property type="match status" value="1"/>
</dbReference>
<dbReference type="InterPro" id="IPR000537">
    <property type="entry name" value="UbiA_prenyltransferase"/>
</dbReference>
<dbReference type="PANTHER" id="PTHR13929">
    <property type="entry name" value="1,4-DIHYDROXY-2-NAPHTHOATE OCTAPRENYLTRANSFERASE"/>
    <property type="match status" value="1"/>
</dbReference>
<dbReference type="AlphaFoldDB" id="A0A133UR01"/>
<evidence type="ECO:0000313" key="10">
    <source>
        <dbReference type="Proteomes" id="UP000070414"/>
    </source>
</evidence>
<dbReference type="Proteomes" id="UP000070414">
    <property type="component" value="Unassembled WGS sequence"/>
</dbReference>
<dbReference type="GO" id="GO:0004659">
    <property type="term" value="F:prenyltransferase activity"/>
    <property type="evidence" value="ECO:0007669"/>
    <property type="project" value="InterPro"/>
</dbReference>
<comment type="subcellular location">
    <subcellularLocation>
        <location evidence="1">Cell membrane</location>
        <topology evidence="1">Multi-pass membrane protein</topology>
    </subcellularLocation>
</comment>
<evidence type="ECO:0000256" key="7">
    <source>
        <dbReference type="ARBA" id="ARBA00023136"/>
    </source>
</evidence>
<name>A0A133UR01_9EURY</name>
<feature type="transmembrane region" description="Helical" evidence="8">
    <location>
        <begin position="169"/>
        <end position="188"/>
    </location>
</feature>
<evidence type="ECO:0000313" key="9">
    <source>
        <dbReference type="EMBL" id="KXA96682.1"/>
    </source>
</evidence>
<protein>
    <recommendedName>
        <fullName evidence="11">Ubiquinone biosynthesis protein UbiA</fullName>
    </recommendedName>
</protein>